<feature type="transmembrane region" description="Helical" evidence="1">
    <location>
        <begin position="110"/>
        <end position="132"/>
    </location>
</feature>
<accession>A0ABX1L254</accession>
<dbReference type="PANTHER" id="PTHR40044:SF1">
    <property type="entry name" value="INTEGRAL MEMBRANE PROTEIN"/>
    <property type="match status" value="1"/>
</dbReference>
<protein>
    <submittedName>
        <fullName evidence="2">QueT transporter family protein</fullName>
    </submittedName>
</protein>
<evidence type="ECO:0000313" key="2">
    <source>
        <dbReference type="EMBL" id="NLR29116.1"/>
    </source>
</evidence>
<dbReference type="PANTHER" id="PTHR40044">
    <property type="entry name" value="INTEGRAL MEMBRANE PROTEIN-RELATED"/>
    <property type="match status" value="1"/>
</dbReference>
<dbReference type="PIRSF" id="PIRSF031501">
    <property type="entry name" value="QueT"/>
    <property type="match status" value="1"/>
</dbReference>
<feature type="transmembrane region" description="Helical" evidence="1">
    <location>
        <begin position="59"/>
        <end position="79"/>
    </location>
</feature>
<feature type="transmembrane region" description="Helical" evidence="1">
    <location>
        <begin position="16"/>
        <end position="38"/>
    </location>
</feature>
<evidence type="ECO:0000313" key="3">
    <source>
        <dbReference type="Proteomes" id="UP000707477"/>
    </source>
</evidence>
<proteinExistence type="predicted"/>
<evidence type="ECO:0000256" key="1">
    <source>
        <dbReference type="SAM" id="Phobius"/>
    </source>
</evidence>
<feature type="transmembrane region" description="Helical" evidence="1">
    <location>
        <begin position="144"/>
        <end position="167"/>
    </location>
</feature>
<dbReference type="RefSeq" id="WP_168849324.1">
    <property type="nucleotide sequence ID" value="NZ_JAAVSD010000005.1"/>
</dbReference>
<keyword evidence="3" id="KW-1185">Reference proteome</keyword>
<gene>
    <name evidence="2" type="ORF">HEQ44_02845</name>
</gene>
<dbReference type="Pfam" id="PF06177">
    <property type="entry name" value="QueT"/>
    <property type="match status" value="1"/>
</dbReference>
<keyword evidence="1" id="KW-1133">Transmembrane helix</keyword>
<dbReference type="Proteomes" id="UP000707477">
    <property type="component" value="Unassembled WGS sequence"/>
</dbReference>
<organism evidence="2 3">
    <name type="scientific">Levilactobacillus tujiorum</name>
    <dbReference type="NCBI Taxonomy" id="2912243"/>
    <lineage>
        <taxon>Bacteria</taxon>
        <taxon>Bacillati</taxon>
        <taxon>Bacillota</taxon>
        <taxon>Bacilli</taxon>
        <taxon>Lactobacillales</taxon>
        <taxon>Lactobacillaceae</taxon>
        <taxon>Levilactobacillus</taxon>
    </lineage>
</organism>
<comment type="caution">
    <text evidence="2">The sequence shown here is derived from an EMBL/GenBank/DDBJ whole genome shotgun (WGS) entry which is preliminary data.</text>
</comment>
<keyword evidence="1" id="KW-0812">Transmembrane</keyword>
<sequence>MNSKKSFLGIDGTRGMVLAALVAALYVVVTTVLAAFSFGVVQVRLSEMFNHLASFNKRYIAAVTLGVFIANVIASPLGILDIATGTLQTLLALLVMYGLSRVVHNRVAQMALNTVVAVFFMCMIAWEIAIVAKTAFWPTFWANWLSIGIGECVSMIVGGILVFLLSLKIDFTK</sequence>
<reference evidence="2 3" key="1">
    <citation type="submission" date="2020-03" db="EMBL/GenBank/DDBJ databases">
        <authorList>
            <person name="Zhang Z."/>
            <person name="Guo Z."/>
            <person name="Hou Q."/>
            <person name="Shen X."/>
        </authorList>
    </citation>
    <scope>NUCLEOTIDE SEQUENCE [LARGE SCALE GENOMIC DNA]</scope>
    <source>
        <strain evidence="2 3">HBUAS51329</strain>
    </source>
</reference>
<keyword evidence="1" id="KW-0472">Membrane</keyword>
<dbReference type="InterPro" id="IPR010387">
    <property type="entry name" value="QueT"/>
</dbReference>
<feature type="transmembrane region" description="Helical" evidence="1">
    <location>
        <begin position="85"/>
        <end position="103"/>
    </location>
</feature>
<name>A0ABX1L254_9LACO</name>
<dbReference type="EMBL" id="JAAVSD010000005">
    <property type="protein sequence ID" value="NLR29116.1"/>
    <property type="molecule type" value="Genomic_DNA"/>
</dbReference>